<gene>
    <name evidence="1" type="ORF">A2V71_04125</name>
</gene>
<evidence type="ECO:0000313" key="1">
    <source>
        <dbReference type="EMBL" id="OGD56909.1"/>
    </source>
</evidence>
<keyword evidence="1" id="KW-0251">Elongation factor</keyword>
<accession>A0A1F5DP07</accession>
<dbReference type="InterPro" id="IPR009000">
    <property type="entry name" value="Transl_B-barrel_sf"/>
</dbReference>
<organism evidence="1 2">
    <name type="scientific">Candidatus Berkelbacteria bacterium RBG_13_40_8</name>
    <dbReference type="NCBI Taxonomy" id="1797467"/>
    <lineage>
        <taxon>Bacteria</taxon>
        <taxon>Candidatus Berkelbacteria</taxon>
    </lineage>
</organism>
<protein>
    <submittedName>
        <fullName evidence="1">Translation elongation factor-like protein</fullName>
    </submittedName>
</protein>
<dbReference type="EMBL" id="MEZT01000010">
    <property type="protein sequence ID" value="OGD56909.1"/>
    <property type="molecule type" value="Genomic_DNA"/>
</dbReference>
<dbReference type="SUPFAM" id="SSF50447">
    <property type="entry name" value="Translation proteins"/>
    <property type="match status" value="1"/>
</dbReference>
<sequence length="78" mass="8640">MGKITHYYSKIGVGIIDLKNGLKVGDKIKIKGHSTDIEQGVDSMQIEHKEVETAKKGDVVGLKVNDKVREGDEVYKVE</sequence>
<dbReference type="Proteomes" id="UP000178764">
    <property type="component" value="Unassembled WGS sequence"/>
</dbReference>
<dbReference type="Gene3D" id="2.40.30.10">
    <property type="entry name" value="Translation factors"/>
    <property type="match status" value="1"/>
</dbReference>
<dbReference type="AlphaFoldDB" id="A0A1F5DP07"/>
<reference evidence="1 2" key="1">
    <citation type="journal article" date="2016" name="Nat. Commun.">
        <title>Thousands of microbial genomes shed light on interconnected biogeochemical processes in an aquifer system.</title>
        <authorList>
            <person name="Anantharaman K."/>
            <person name="Brown C.T."/>
            <person name="Hug L.A."/>
            <person name="Sharon I."/>
            <person name="Castelle C.J."/>
            <person name="Probst A.J."/>
            <person name="Thomas B.C."/>
            <person name="Singh A."/>
            <person name="Wilkins M.J."/>
            <person name="Karaoz U."/>
            <person name="Brodie E.L."/>
            <person name="Williams K.H."/>
            <person name="Hubbard S.S."/>
            <person name="Banfield J.F."/>
        </authorList>
    </citation>
    <scope>NUCLEOTIDE SEQUENCE [LARGE SCALE GENOMIC DNA]</scope>
</reference>
<dbReference type="GO" id="GO:0003746">
    <property type="term" value="F:translation elongation factor activity"/>
    <property type="evidence" value="ECO:0007669"/>
    <property type="project" value="UniProtKB-KW"/>
</dbReference>
<keyword evidence="1" id="KW-0648">Protein biosynthesis</keyword>
<proteinExistence type="predicted"/>
<name>A0A1F5DP07_9BACT</name>
<evidence type="ECO:0000313" key="2">
    <source>
        <dbReference type="Proteomes" id="UP000178764"/>
    </source>
</evidence>
<comment type="caution">
    <text evidence="1">The sequence shown here is derived from an EMBL/GenBank/DDBJ whole genome shotgun (WGS) entry which is preliminary data.</text>
</comment>